<feature type="compositionally biased region" description="Basic residues" evidence="7">
    <location>
        <begin position="687"/>
        <end position="701"/>
    </location>
</feature>
<accession>A0A6J2WM65</accession>
<keyword evidence="9" id="KW-1185">Reference proteome</keyword>
<feature type="compositionally biased region" description="Polar residues" evidence="7">
    <location>
        <begin position="707"/>
        <end position="717"/>
    </location>
</feature>
<dbReference type="InterPro" id="IPR000504">
    <property type="entry name" value="RRM_dom"/>
</dbReference>
<dbReference type="FunFam" id="3.30.70.330:FF:000182">
    <property type="entry name" value="RNA-binding motif protein 28"/>
    <property type="match status" value="1"/>
</dbReference>
<sequence>MSALTLFVRNLPSTASNGRLEEIFSEVGPVKHCFVVKEKGSETSRGIGYVTFSMSEDAQRALQQIKEYDGQKITVMVAKKKLQDKKKGASKESAVRKAPAAETQSDKKAKALRKNKLKARLIIRNLSFQCSAADLKEIYSKFGTVLEVNIPLKPDGKKRGFAFVQFKNMPEAGKALNETNLKEIKGRKVAVDWAVAKDKFVASQQASVIKKEEAKKEEEDEDEGKPPEKRSKTALQQQSDSEAESSPSEEEDDDDDDDNNDDDDDDDDERQHSDASDEDDDEDDDEDEDDEDEDDDDDDDDDDDENAQPKKRKAPPPSDVDQGKTVFIRNLSFDTEEEGLEEALQQFGELHYVRIVLHPHLEHSKGCAFAKFKSKEAAEKCIAAAAQDDSEAGGLKLDGRKLNVVAAVSREDATKLKKKKVKTHTGTRNLYLAREGLIRAGTTAAEGVSEADMAKRARFEELKRQKLKDINVFVSKTRLCVHNLPKSLDQKKLRKLCLKAAGGGKGARIKECRVMYDQKPVKGQVMGRSLGYGFVEYQEHDHALQALRHLNNNPDIFGPSKRPIVEFSLEDGRKLKMKAMRQQRSMMIKRKGGTKDGEAGKQQQNQKNFRKEKGSPRKRPAQEGVVGNVVPQKWTEQAHHSGFKTKPEVEHVEMEDGKKRQKVLPLPSHRGPKIRKRDKGKQPAVQPKKKMKQNHLSRKERKMSLEKPNQNPKQSGRPTKGKRRDKDRFDSLVEQYKRKLTGSSTSQGGALIKKSKWFS</sequence>
<dbReference type="CTD" id="55131"/>
<dbReference type="InParanoid" id="A0A6J2WM65"/>
<dbReference type="SUPFAM" id="SSF54928">
    <property type="entry name" value="RNA-binding domain, RBD"/>
    <property type="match status" value="4"/>
</dbReference>
<feature type="compositionally biased region" description="Basic residues" evidence="7">
    <location>
        <begin position="670"/>
        <end position="679"/>
    </location>
</feature>
<evidence type="ECO:0000256" key="6">
    <source>
        <dbReference type="PROSITE-ProRule" id="PRU00176"/>
    </source>
</evidence>
<name>A0A6J2WM65_CHACN</name>
<dbReference type="GO" id="GO:0005730">
    <property type="term" value="C:nucleolus"/>
    <property type="evidence" value="ECO:0007669"/>
    <property type="project" value="UniProtKB-SubCell"/>
</dbReference>
<dbReference type="OrthoDB" id="439808at2759"/>
<dbReference type="GeneID" id="115826847"/>
<keyword evidence="5" id="KW-0539">Nucleus</keyword>
<dbReference type="PROSITE" id="PS50102">
    <property type="entry name" value="RRM"/>
    <property type="match status" value="4"/>
</dbReference>
<dbReference type="FunFam" id="3.30.70.330:FF:000680">
    <property type="entry name" value="NOP4p Nucleolar protein"/>
    <property type="match status" value="1"/>
</dbReference>
<evidence type="ECO:0000313" key="9">
    <source>
        <dbReference type="Proteomes" id="UP000504632"/>
    </source>
</evidence>
<dbReference type="CDD" id="cd12415">
    <property type="entry name" value="RRM3_RBM28_like"/>
    <property type="match status" value="1"/>
</dbReference>
<feature type="compositionally biased region" description="Acidic residues" evidence="7">
    <location>
        <begin position="276"/>
        <end position="306"/>
    </location>
</feature>
<feature type="domain" description="RRM" evidence="8">
    <location>
        <begin position="119"/>
        <end position="196"/>
    </location>
</feature>
<dbReference type="SMART" id="SM00360">
    <property type="entry name" value="RRM"/>
    <property type="match status" value="4"/>
</dbReference>
<feature type="region of interest" description="Disordered" evidence="7">
    <location>
        <begin position="588"/>
        <end position="759"/>
    </location>
</feature>
<dbReference type="CDD" id="cd12414">
    <property type="entry name" value="RRM2_RBM28_like"/>
    <property type="match status" value="1"/>
</dbReference>
<dbReference type="InterPro" id="IPR035979">
    <property type="entry name" value="RBD_domain_sf"/>
</dbReference>
<feature type="region of interest" description="Disordered" evidence="7">
    <location>
        <begin position="87"/>
        <end position="109"/>
    </location>
</feature>
<dbReference type="Gene3D" id="3.30.70.330">
    <property type="match status" value="4"/>
</dbReference>
<evidence type="ECO:0000256" key="2">
    <source>
        <dbReference type="ARBA" id="ARBA00022553"/>
    </source>
</evidence>
<dbReference type="InterPro" id="IPR051945">
    <property type="entry name" value="RRM_MRD1_RNA_proc_ribogen"/>
</dbReference>
<comment type="subcellular location">
    <subcellularLocation>
        <location evidence="1">Nucleus</location>
        <location evidence="1">Nucleolus</location>
    </subcellularLocation>
</comment>
<dbReference type="CDD" id="cd12413">
    <property type="entry name" value="RRM1_RBM28_like"/>
    <property type="match status" value="1"/>
</dbReference>
<dbReference type="Proteomes" id="UP000504632">
    <property type="component" value="Chromosome 13"/>
</dbReference>
<keyword evidence="3" id="KW-0677">Repeat</keyword>
<dbReference type="GO" id="GO:0003729">
    <property type="term" value="F:mRNA binding"/>
    <property type="evidence" value="ECO:0007669"/>
    <property type="project" value="TreeGrafter"/>
</dbReference>
<protein>
    <submittedName>
        <fullName evidence="10">RNA-binding protein 28</fullName>
    </submittedName>
</protein>
<evidence type="ECO:0000256" key="5">
    <source>
        <dbReference type="ARBA" id="ARBA00023242"/>
    </source>
</evidence>
<dbReference type="RefSeq" id="XP_030646630.1">
    <property type="nucleotide sequence ID" value="XM_030790770.1"/>
</dbReference>
<feature type="domain" description="RRM" evidence="8">
    <location>
        <begin position="4"/>
        <end position="80"/>
    </location>
</feature>
<dbReference type="InterPro" id="IPR012677">
    <property type="entry name" value="Nucleotide-bd_a/b_plait_sf"/>
</dbReference>
<dbReference type="FunFam" id="3.30.70.330:FF:000315">
    <property type="entry name" value="RNA-binding motif protein 28"/>
    <property type="match status" value="1"/>
</dbReference>
<evidence type="ECO:0000313" key="10">
    <source>
        <dbReference type="RefSeq" id="XP_030646630.1"/>
    </source>
</evidence>
<dbReference type="AlphaFoldDB" id="A0A6J2WM65"/>
<reference evidence="10" key="1">
    <citation type="submission" date="2025-08" db="UniProtKB">
        <authorList>
            <consortium name="RefSeq"/>
        </authorList>
    </citation>
    <scope>IDENTIFICATION</scope>
</reference>
<keyword evidence="4 6" id="KW-0694">RNA-binding</keyword>
<evidence type="ECO:0000256" key="1">
    <source>
        <dbReference type="ARBA" id="ARBA00004604"/>
    </source>
</evidence>
<dbReference type="Pfam" id="PF00076">
    <property type="entry name" value="RRM_1"/>
    <property type="match status" value="4"/>
</dbReference>
<feature type="domain" description="RRM" evidence="8">
    <location>
        <begin position="324"/>
        <end position="409"/>
    </location>
</feature>
<feature type="compositionally biased region" description="Basic and acidic residues" evidence="7">
    <location>
        <begin position="724"/>
        <end position="737"/>
    </location>
</feature>
<keyword evidence="2" id="KW-0597">Phosphoprotein</keyword>
<evidence type="ECO:0000256" key="7">
    <source>
        <dbReference type="SAM" id="MobiDB-lite"/>
    </source>
</evidence>
<evidence type="ECO:0000256" key="3">
    <source>
        <dbReference type="ARBA" id="ARBA00022737"/>
    </source>
</evidence>
<feature type="region of interest" description="Disordered" evidence="7">
    <location>
        <begin position="203"/>
        <end position="325"/>
    </location>
</feature>
<evidence type="ECO:0000259" key="8">
    <source>
        <dbReference type="PROSITE" id="PS50102"/>
    </source>
</evidence>
<feature type="compositionally biased region" description="Basic and acidic residues" evidence="7">
    <location>
        <begin position="645"/>
        <end position="658"/>
    </location>
</feature>
<proteinExistence type="predicted"/>
<feature type="compositionally biased region" description="Acidic residues" evidence="7">
    <location>
        <begin position="241"/>
        <end position="268"/>
    </location>
</feature>
<dbReference type="PANTHER" id="PTHR48039:SF5">
    <property type="entry name" value="RNA-BINDING PROTEIN 28"/>
    <property type="match status" value="1"/>
</dbReference>
<dbReference type="PANTHER" id="PTHR48039">
    <property type="entry name" value="RNA-BINDING MOTIF PROTEIN 14B"/>
    <property type="match status" value="1"/>
</dbReference>
<organism evidence="9 10">
    <name type="scientific">Chanos chanos</name>
    <name type="common">Milkfish</name>
    <name type="synonym">Mugil chanos</name>
    <dbReference type="NCBI Taxonomy" id="29144"/>
    <lineage>
        <taxon>Eukaryota</taxon>
        <taxon>Metazoa</taxon>
        <taxon>Chordata</taxon>
        <taxon>Craniata</taxon>
        <taxon>Vertebrata</taxon>
        <taxon>Euteleostomi</taxon>
        <taxon>Actinopterygii</taxon>
        <taxon>Neopterygii</taxon>
        <taxon>Teleostei</taxon>
        <taxon>Ostariophysi</taxon>
        <taxon>Gonorynchiformes</taxon>
        <taxon>Chanidae</taxon>
        <taxon>Chanos</taxon>
    </lineage>
</organism>
<evidence type="ECO:0000256" key="4">
    <source>
        <dbReference type="ARBA" id="ARBA00022884"/>
    </source>
</evidence>
<gene>
    <name evidence="10" type="primary">rbm28</name>
</gene>
<feature type="domain" description="RRM" evidence="8">
    <location>
        <begin position="477"/>
        <end position="582"/>
    </location>
</feature>
<dbReference type="CDD" id="cd12416">
    <property type="entry name" value="RRM4_RBM28_like"/>
    <property type="match status" value="1"/>
</dbReference>